<comment type="caution">
    <text evidence="3">The sequence shown here is derived from an EMBL/GenBank/DDBJ whole genome shotgun (WGS) entry which is preliminary data.</text>
</comment>
<name>A0AAE1RS62_9SOLA</name>
<evidence type="ECO:0000313" key="3">
    <source>
        <dbReference type="EMBL" id="KAK4356061.1"/>
    </source>
</evidence>
<keyword evidence="2" id="KW-1133">Transmembrane helix</keyword>
<keyword evidence="2" id="KW-0472">Membrane</keyword>
<dbReference type="EMBL" id="JAVYJV010000013">
    <property type="protein sequence ID" value="KAK4356061.1"/>
    <property type="molecule type" value="Genomic_DNA"/>
</dbReference>
<reference evidence="3" key="1">
    <citation type="submission" date="2023-12" db="EMBL/GenBank/DDBJ databases">
        <title>Genome assembly of Anisodus tanguticus.</title>
        <authorList>
            <person name="Wang Y.-J."/>
        </authorList>
    </citation>
    <scope>NUCLEOTIDE SEQUENCE</scope>
    <source>
        <strain evidence="3">KB-2021</strain>
        <tissue evidence="3">Leaf</tissue>
    </source>
</reference>
<dbReference type="AlphaFoldDB" id="A0AAE1RS62"/>
<evidence type="ECO:0000256" key="1">
    <source>
        <dbReference type="SAM" id="MobiDB-lite"/>
    </source>
</evidence>
<proteinExistence type="predicted"/>
<evidence type="ECO:0000313" key="4">
    <source>
        <dbReference type="Proteomes" id="UP001291623"/>
    </source>
</evidence>
<evidence type="ECO:0000256" key="2">
    <source>
        <dbReference type="SAM" id="Phobius"/>
    </source>
</evidence>
<protein>
    <submittedName>
        <fullName evidence="3">Uncharacterized protein</fullName>
    </submittedName>
</protein>
<sequence>MLKKHHKSTNEESKEIPATLQPMAPNLEAELSLFATSLSLSFPLFFNTSVSVCLSAYVCRINILLYVHKHASAKSLEVAER</sequence>
<organism evidence="3 4">
    <name type="scientific">Anisodus tanguticus</name>
    <dbReference type="NCBI Taxonomy" id="243964"/>
    <lineage>
        <taxon>Eukaryota</taxon>
        <taxon>Viridiplantae</taxon>
        <taxon>Streptophyta</taxon>
        <taxon>Embryophyta</taxon>
        <taxon>Tracheophyta</taxon>
        <taxon>Spermatophyta</taxon>
        <taxon>Magnoliopsida</taxon>
        <taxon>eudicotyledons</taxon>
        <taxon>Gunneridae</taxon>
        <taxon>Pentapetalae</taxon>
        <taxon>asterids</taxon>
        <taxon>lamiids</taxon>
        <taxon>Solanales</taxon>
        <taxon>Solanaceae</taxon>
        <taxon>Solanoideae</taxon>
        <taxon>Hyoscyameae</taxon>
        <taxon>Anisodus</taxon>
    </lineage>
</organism>
<feature type="transmembrane region" description="Helical" evidence="2">
    <location>
        <begin position="44"/>
        <end position="67"/>
    </location>
</feature>
<keyword evidence="2" id="KW-0812">Transmembrane</keyword>
<gene>
    <name evidence="3" type="ORF">RND71_025032</name>
</gene>
<dbReference type="Proteomes" id="UP001291623">
    <property type="component" value="Unassembled WGS sequence"/>
</dbReference>
<feature type="region of interest" description="Disordered" evidence="1">
    <location>
        <begin position="1"/>
        <end position="21"/>
    </location>
</feature>
<keyword evidence="4" id="KW-1185">Reference proteome</keyword>
<accession>A0AAE1RS62</accession>